<dbReference type="Pfam" id="PF00135">
    <property type="entry name" value="COesterase"/>
    <property type="match status" value="1"/>
</dbReference>
<comment type="caution">
    <text evidence="5">The sequence shown here is derived from an EMBL/GenBank/DDBJ whole genome shotgun (WGS) entry which is preliminary data.</text>
</comment>
<protein>
    <recommendedName>
        <fullName evidence="3">Carboxylic ester hydrolase</fullName>
        <ecNumber evidence="3">3.1.1.-</ecNumber>
    </recommendedName>
</protein>
<dbReference type="AlphaFoldDB" id="A0A7K0DVC0"/>
<dbReference type="PANTHER" id="PTHR11559">
    <property type="entry name" value="CARBOXYLESTERASE"/>
    <property type="match status" value="1"/>
</dbReference>
<dbReference type="InterPro" id="IPR050309">
    <property type="entry name" value="Type-B_Carboxylest/Lipase"/>
</dbReference>
<evidence type="ECO:0000313" key="5">
    <source>
        <dbReference type="EMBL" id="MQY29726.1"/>
    </source>
</evidence>
<dbReference type="InterPro" id="IPR029058">
    <property type="entry name" value="AB_hydrolase_fold"/>
</dbReference>
<dbReference type="SUPFAM" id="SSF53474">
    <property type="entry name" value="alpha/beta-Hydrolases"/>
    <property type="match status" value="1"/>
</dbReference>
<keyword evidence="6" id="KW-1185">Reference proteome</keyword>
<proteinExistence type="inferred from homology"/>
<dbReference type="RefSeq" id="WP_153346877.1">
    <property type="nucleotide sequence ID" value="NZ_WEGI01000012.1"/>
</dbReference>
<evidence type="ECO:0000256" key="1">
    <source>
        <dbReference type="ARBA" id="ARBA00005964"/>
    </source>
</evidence>
<dbReference type="EC" id="3.1.1.-" evidence="3"/>
<dbReference type="Proteomes" id="UP000431401">
    <property type="component" value="Unassembled WGS sequence"/>
</dbReference>
<name>A0A7K0DVC0_9NOCA</name>
<gene>
    <name evidence="5" type="primary">pnbA_2</name>
    <name evidence="5" type="ORF">NRB56_53190</name>
</gene>
<evidence type="ECO:0000313" key="6">
    <source>
        <dbReference type="Proteomes" id="UP000431401"/>
    </source>
</evidence>
<dbReference type="PROSITE" id="PS00122">
    <property type="entry name" value="CARBOXYLESTERASE_B_1"/>
    <property type="match status" value="1"/>
</dbReference>
<sequence>MVATEVRTAGGVVRGVAGRRVLRWRSIPYAAPPIGELRLRAPQPVQPWSGVRDAAEFGSVAPQHWVGARIGPRQVLPIGEDCLTLNISAPPNPSPTPRPVLVFIHGGGYTFGTGSLRLYSGARLALRGDVIVVSINYRLGALGYLDFTEFSTAARPFDSNLGLRDQVAALEWVQRNIEAFGGDPGNVTVFGESAGAHAVVTLLATPAAAGLFHRAIAQSAPADWILNTVESRTFARRVLEKLDVAPEDAASALTSVGTDQLRHAMERVLGKVLRHQPGSFPIAPVVDGDFLPRPPLVAIDDGDAHAVPLIIGTNRDEATLFKRFDPSLPTTPEQLRQALARCGDDNENRIVAAYPGYPKAKVAVRMGGDFTFWRPSIAVAQGHSRYAPTYMYRMDYAPPAARLAGLNATHALELIPVFGAVDSAVGRSFCATGGYRRWLSVQNEFQQNWLSFARTGAPLPNWPQYTEQRRATRIIDAPARVEVDPETARRIAWEGIRVPAMS</sequence>
<dbReference type="OrthoDB" id="3199405at2"/>
<dbReference type="InterPro" id="IPR002018">
    <property type="entry name" value="CarbesteraseB"/>
</dbReference>
<comment type="similarity">
    <text evidence="1 3">Belongs to the type-B carboxylesterase/lipase family.</text>
</comment>
<feature type="domain" description="Carboxylesterase type B" evidence="4">
    <location>
        <begin position="4"/>
        <end position="482"/>
    </location>
</feature>
<dbReference type="InterPro" id="IPR019826">
    <property type="entry name" value="Carboxylesterase_B_AS"/>
</dbReference>
<dbReference type="EMBL" id="WEGI01000012">
    <property type="protein sequence ID" value="MQY29726.1"/>
    <property type="molecule type" value="Genomic_DNA"/>
</dbReference>
<evidence type="ECO:0000256" key="2">
    <source>
        <dbReference type="ARBA" id="ARBA00022801"/>
    </source>
</evidence>
<reference evidence="5 6" key="1">
    <citation type="submission" date="2019-10" db="EMBL/GenBank/DDBJ databases">
        <title>Nocardia macrotermitis sp. nov. and Nocardia aurantia sp. nov., isolated from the gut of fungus growing-termite Macrotermes natalensis.</title>
        <authorList>
            <person name="Benndorf R."/>
            <person name="Schwitalla J."/>
            <person name="Martin K."/>
            <person name="De Beer W."/>
            <person name="Kaster A.-K."/>
            <person name="Vollmers J."/>
            <person name="Poulsen M."/>
            <person name="Beemelmanns C."/>
        </authorList>
    </citation>
    <scope>NUCLEOTIDE SEQUENCE [LARGE SCALE GENOMIC DNA]</scope>
    <source>
        <strain evidence="5 6">RB56</strain>
    </source>
</reference>
<keyword evidence="2 3" id="KW-0378">Hydrolase</keyword>
<accession>A0A7K0DVC0</accession>
<organism evidence="5 6">
    <name type="scientific">Nocardia aurantia</name>
    <dbReference type="NCBI Taxonomy" id="2585199"/>
    <lineage>
        <taxon>Bacteria</taxon>
        <taxon>Bacillati</taxon>
        <taxon>Actinomycetota</taxon>
        <taxon>Actinomycetes</taxon>
        <taxon>Mycobacteriales</taxon>
        <taxon>Nocardiaceae</taxon>
        <taxon>Nocardia</taxon>
    </lineage>
</organism>
<dbReference type="GO" id="GO:0016787">
    <property type="term" value="F:hydrolase activity"/>
    <property type="evidence" value="ECO:0007669"/>
    <property type="project" value="UniProtKB-KW"/>
</dbReference>
<evidence type="ECO:0000256" key="3">
    <source>
        <dbReference type="RuleBase" id="RU361235"/>
    </source>
</evidence>
<dbReference type="Gene3D" id="3.40.50.1820">
    <property type="entry name" value="alpha/beta hydrolase"/>
    <property type="match status" value="1"/>
</dbReference>
<evidence type="ECO:0000259" key="4">
    <source>
        <dbReference type="Pfam" id="PF00135"/>
    </source>
</evidence>